<comment type="caution">
    <text evidence="1">The sequence shown here is derived from an EMBL/GenBank/DDBJ whole genome shotgun (WGS) entry which is preliminary data.</text>
</comment>
<keyword evidence="2" id="KW-1185">Reference proteome</keyword>
<evidence type="ECO:0000313" key="1">
    <source>
        <dbReference type="EMBL" id="KAJ8356641.1"/>
    </source>
</evidence>
<sequence>MKRVVQMGTICISTPDASEFDILTVWDGAHLAPESNVFTGIHAQVKKALMENDSTLFKAKLEVSLAQAEATVLKRYG</sequence>
<gene>
    <name evidence="1" type="ORF">SKAU_G00194350</name>
</gene>
<dbReference type="Proteomes" id="UP001152622">
    <property type="component" value="Chromosome 6"/>
</dbReference>
<reference evidence="1" key="1">
    <citation type="journal article" date="2023" name="Science">
        <title>Genome structures resolve the early diversification of teleost fishes.</title>
        <authorList>
            <person name="Parey E."/>
            <person name="Louis A."/>
            <person name="Montfort J."/>
            <person name="Bouchez O."/>
            <person name="Roques C."/>
            <person name="Iampietro C."/>
            <person name="Lluch J."/>
            <person name="Castinel A."/>
            <person name="Donnadieu C."/>
            <person name="Desvignes T."/>
            <person name="Floi Bucao C."/>
            <person name="Jouanno E."/>
            <person name="Wen M."/>
            <person name="Mejri S."/>
            <person name="Dirks R."/>
            <person name="Jansen H."/>
            <person name="Henkel C."/>
            <person name="Chen W.J."/>
            <person name="Zahm M."/>
            <person name="Cabau C."/>
            <person name="Klopp C."/>
            <person name="Thompson A.W."/>
            <person name="Robinson-Rechavi M."/>
            <person name="Braasch I."/>
            <person name="Lecointre G."/>
            <person name="Bobe J."/>
            <person name="Postlethwait J.H."/>
            <person name="Berthelot C."/>
            <person name="Roest Crollius H."/>
            <person name="Guiguen Y."/>
        </authorList>
    </citation>
    <scope>NUCLEOTIDE SEQUENCE</scope>
    <source>
        <strain evidence="1">WJC10195</strain>
    </source>
</reference>
<dbReference type="AlphaFoldDB" id="A0A9Q1FE49"/>
<accession>A0A9Q1FE49</accession>
<name>A0A9Q1FE49_SYNKA</name>
<protein>
    <submittedName>
        <fullName evidence="1">Uncharacterized protein</fullName>
    </submittedName>
</protein>
<dbReference type="EMBL" id="JAINUF010000006">
    <property type="protein sequence ID" value="KAJ8356641.1"/>
    <property type="molecule type" value="Genomic_DNA"/>
</dbReference>
<proteinExistence type="predicted"/>
<organism evidence="1 2">
    <name type="scientific">Synaphobranchus kaupii</name>
    <name type="common">Kaup's arrowtooth eel</name>
    <dbReference type="NCBI Taxonomy" id="118154"/>
    <lineage>
        <taxon>Eukaryota</taxon>
        <taxon>Metazoa</taxon>
        <taxon>Chordata</taxon>
        <taxon>Craniata</taxon>
        <taxon>Vertebrata</taxon>
        <taxon>Euteleostomi</taxon>
        <taxon>Actinopterygii</taxon>
        <taxon>Neopterygii</taxon>
        <taxon>Teleostei</taxon>
        <taxon>Anguilliformes</taxon>
        <taxon>Synaphobranchidae</taxon>
        <taxon>Synaphobranchus</taxon>
    </lineage>
</organism>
<evidence type="ECO:0000313" key="2">
    <source>
        <dbReference type="Proteomes" id="UP001152622"/>
    </source>
</evidence>